<comment type="caution">
    <text evidence="1">The sequence shown here is derived from an EMBL/GenBank/DDBJ whole genome shotgun (WGS) entry which is preliminary data.</text>
</comment>
<proteinExistence type="predicted"/>
<reference evidence="1 2" key="1">
    <citation type="journal article" date="2019" name="Sci. Rep.">
        <title>Orb-weaving spider Araneus ventricosus genome elucidates the spidroin gene catalogue.</title>
        <authorList>
            <person name="Kono N."/>
            <person name="Nakamura H."/>
            <person name="Ohtoshi R."/>
            <person name="Moran D.A.P."/>
            <person name="Shinohara A."/>
            <person name="Yoshida Y."/>
            <person name="Fujiwara M."/>
            <person name="Mori M."/>
            <person name="Tomita M."/>
            <person name="Arakawa K."/>
        </authorList>
    </citation>
    <scope>NUCLEOTIDE SEQUENCE [LARGE SCALE GENOMIC DNA]</scope>
</reference>
<dbReference type="AlphaFoldDB" id="A0A4Y2D523"/>
<dbReference type="Proteomes" id="UP000499080">
    <property type="component" value="Unassembled WGS sequence"/>
</dbReference>
<organism evidence="1 2">
    <name type="scientific">Araneus ventricosus</name>
    <name type="common">Orbweaver spider</name>
    <name type="synonym">Epeira ventricosa</name>
    <dbReference type="NCBI Taxonomy" id="182803"/>
    <lineage>
        <taxon>Eukaryota</taxon>
        <taxon>Metazoa</taxon>
        <taxon>Ecdysozoa</taxon>
        <taxon>Arthropoda</taxon>
        <taxon>Chelicerata</taxon>
        <taxon>Arachnida</taxon>
        <taxon>Araneae</taxon>
        <taxon>Araneomorphae</taxon>
        <taxon>Entelegynae</taxon>
        <taxon>Araneoidea</taxon>
        <taxon>Araneidae</taxon>
        <taxon>Araneus</taxon>
    </lineage>
</organism>
<accession>A0A4Y2D523</accession>
<keyword evidence="2" id="KW-1185">Reference proteome</keyword>
<dbReference type="EMBL" id="BGPR01000304">
    <property type="protein sequence ID" value="GBM11781.1"/>
    <property type="molecule type" value="Genomic_DNA"/>
</dbReference>
<protein>
    <submittedName>
        <fullName evidence="1">Uncharacterized protein</fullName>
    </submittedName>
</protein>
<name>A0A4Y2D523_ARAVE</name>
<gene>
    <name evidence="1" type="ORF">AVEN_22914_1</name>
</gene>
<evidence type="ECO:0000313" key="2">
    <source>
        <dbReference type="Proteomes" id="UP000499080"/>
    </source>
</evidence>
<evidence type="ECO:0000313" key="1">
    <source>
        <dbReference type="EMBL" id="GBM11781.1"/>
    </source>
</evidence>
<sequence>MRDGGSRKARVLKSEKMGFAERREGNGWKGMQHLVSSFFVEGKEDMGRAGCRIALWSMRASFTVSQVVAIAALYKITGVPQERPMIVLRVWDAATSGSGETTLTLLRSGGVALEHPPRSMGPLGLHFRREV</sequence>